<proteinExistence type="predicted"/>
<dbReference type="Proteomes" id="UP000007319">
    <property type="component" value="Plasmid AZOBR_p4"/>
</dbReference>
<evidence type="ECO:0000313" key="2">
    <source>
        <dbReference type="EMBL" id="CCD03255.1"/>
    </source>
</evidence>
<evidence type="ECO:0000313" key="3">
    <source>
        <dbReference type="Proteomes" id="UP000007319"/>
    </source>
</evidence>
<reference evidence="2 3" key="1">
    <citation type="journal article" date="2011" name="PLoS Genet.">
        <title>Azospirillum genomes reveal transition of bacteria from aquatic to terrestrial environments.</title>
        <authorList>
            <person name="Wisniewski-Dye F."/>
            <person name="Borziak K."/>
            <person name="Khalsa-Moyers G."/>
            <person name="Alexandre G."/>
            <person name="Sukharnikov L.O."/>
            <person name="Wuichet K."/>
            <person name="Hurst G.B."/>
            <person name="McDonald W.H."/>
            <person name="Robertson J.S."/>
            <person name="Barbe V."/>
            <person name="Calteau A."/>
            <person name="Rouy Z."/>
            <person name="Mangenot S."/>
            <person name="Prigent-Combaret C."/>
            <person name="Normand P."/>
            <person name="Boyer M."/>
            <person name="Siguier P."/>
            <person name="Dessaux Y."/>
            <person name="Elmerich C."/>
            <person name="Condemine G."/>
            <person name="Krishnen G."/>
            <person name="Kennedy I."/>
            <person name="Paterson A.H."/>
            <person name="Gonzalez V."/>
            <person name="Mavingui P."/>
            <person name="Zhulin I.B."/>
        </authorList>
    </citation>
    <scope>NUCLEOTIDE SEQUENCE [LARGE SCALE GENOMIC DNA]</scope>
    <source>
        <strain evidence="2 3">Sp245</strain>
    </source>
</reference>
<sequence length="83" mass="9475">MTIFLGIRLCFKWMCEFYCLLSAVCGVFAVGFCFKYFVRSPMRRTDPFKERLDALKGGNAFGRGVAFFVAGLCRRAELISDPR</sequence>
<name>A0A9P1NRP2_9PROT</name>
<organism evidence="2 3">
    <name type="scientific">Azospirillum baldaniorum</name>
    <dbReference type="NCBI Taxonomy" id="1064539"/>
    <lineage>
        <taxon>Bacteria</taxon>
        <taxon>Pseudomonadati</taxon>
        <taxon>Pseudomonadota</taxon>
        <taxon>Alphaproteobacteria</taxon>
        <taxon>Rhodospirillales</taxon>
        <taxon>Azospirillaceae</taxon>
        <taxon>Azospirillum</taxon>
    </lineage>
</organism>
<geneLocation type="plasmid" evidence="2 3">
    <name>AZOBR_p4</name>
</geneLocation>
<keyword evidence="2" id="KW-0614">Plasmid</keyword>
<dbReference type="EMBL" id="HE577331">
    <property type="protein sequence ID" value="CCD03255.1"/>
    <property type="molecule type" value="Genomic_DNA"/>
</dbReference>
<keyword evidence="3" id="KW-1185">Reference proteome</keyword>
<dbReference type="KEGG" id="abs:AZOBR_p430034"/>
<feature type="transmembrane region" description="Helical" evidence="1">
    <location>
        <begin position="20"/>
        <end position="38"/>
    </location>
</feature>
<gene>
    <name evidence="2" type="ORF">AZOBR_p430034</name>
</gene>
<protein>
    <submittedName>
        <fullName evidence="2">Uncharacterized protein</fullName>
    </submittedName>
</protein>
<keyword evidence="1" id="KW-1133">Transmembrane helix</keyword>
<accession>A0A9P1NRP2</accession>
<dbReference type="AlphaFoldDB" id="A0A9P1NRP2"/>
<evidence type="ECO:0000256" key="1">
    <source>
        <dbReference type="SAM" id="Phobius"/>
    </source>
</evidence>
<keyword evidence="1" id="KW-0472">Membrane</keyword>
<keyword evidence="1" id="KW-0812">Transmembrane</keyword>